<evidence type="ECO:0000313" key="1">
    <source>
        <dbReference type="EMBL" id="KAK9165033.1"/>
    </source>
</evidence>
<sequence>MLLKFVEEKITVDISYKKEKKLTSSTETNSCRHNSYFKVRHGLCIPSQNRAIEAYSLLVGAPALL</sequence>
<name>A0AAP0L767_9MAGN</name>
<dbReference type="EMBL" id="JBBNAG010000001">
    <property type="protein sequence ID" value="KAK9165033.1"/>
    <property type="molecule type" value="Genomic_DNA"/>
</dbReference>
<protein>
    <submittedName>
        <fullName evidence="1">Uncharacterized protein</fullName>
    </submittedName>
</protein>
<gene>
    <name evidence="1" type="ORF">Scep_000224</name>
</gene>
<reference evidence="1 2" key="1">
    <citation type="submission" date="2024-01" db="EMBL/GenBank/DDBJ databases">
        <title>Genome assemblies of Stephania.</title>
        <authorList>
            <person name="Yang L."/>
        </authorList>
    </citation>
    <scope>NUCLEOTIDE SEQUENCE [LARGE SCALE GENOMIC DNA]</scope>
    <source>
        <strain evidence="1">JXDWG</strain>
        <tissue evidence="1">Leaf</tissue>
    </source>
</reference>
<comment type="caution">
    <text evidence="1">The sequence shown here is derived from an EMBL/GenBank/DDBJ whole genome shotgun (WGS) entry which is preliminary data.</text>
</comment>
<evidence type="ECO:0000313" key="2">
    <source>
        <dbReference type="Proteomes" id="UP001419268"/>
    </source>
</evidence>
<dbReference type="AlphaFoldDB" id="A0AAP0L767"/>
<keyword evidence="2" id="KW-1185">Reference proteome</keyword>
<proteinExistence type="predicted"/>
<organism evidence="1 2">
    <name type="scientific">Stephania cephalantha</name>
    <dbReference type="NCBI Taxonomy" id="152367"/>
    <lineage>
        <taxon>Eukaryota</taxon>
        <taxon>Viridiplantae</taxon>
        <taxon>Streptophyta</taxon>
        <taxon>Embryophyta</taxon>
        <taxon>Tracheophyta</taxon>
        <taxon>Spermatophyta</taxon>
        <taxon>Magnoliopsida</taxon>
        <taxon>Ranunculales</taxon>
        <taxon>Menispermaceae</taxon>
        <taxon>Menispermoideae</taxon>
        <taxon>Cissampelideae</taxon>
        <taxon>Stephania</taxon>
    </lineage>
</organism>
<dbReference type="Proteomes" id="UP001419268">
    <property type="component" value="Unassembled WGS sequence"/>
</dbReference>
<accession>A0AAP0L767</accession>